<dbReference type="Proteomes" id="UP001409585">
    <property type="component" value="Unassembled WGS sequence"/>
</dbReference>
<protein>
    <recommendedName>
        <fullName evidence="9">Threonylcarbamoyl-AMP synthase</fullName>
        <shortName evidence="9">TC-AMP synthase</shortName>
        <ecNumber evidence="9">2.7.7.87</ecNumber>
    </recommendedName>
    <alternativeName>
        <fullName evidence="9">L-threonylcarbamoyladenylate synthase</fullName>
    </alternativeName>
    <alternativeName>
        <fullName evidence="9">t(6)A37 threonylcarbamoyladenosine biosynthesis protein TsaC</fullName>
    </alternativeName>
    <alternativeName>
        <fullName evidence="9">tRNA threonylcarbamoyladenosine biosynthesis protein TsaC</fullName>
    </alternativeName>
</protein>
<evidence type="ECO:0000256" key="5">
    <source>
        <dbReference type="ARBA" id="ARBA00022695"/>
    </source>
</evidence>
<dbReference type="GO" id="GO:0061710">
    <property type="term" value="F:L-threonylcarbamoyladenylate synthase"/>
    <property type="evidence" value="ECO:0007669"/>
    <property type="project" value="UniProtKB-EC"/>
</dbReference>
<evidence type="ECO:0000259" key="10">
    <source>
        <dbReference type="PROSITE" id="PS51163"/>
    </source>
</evidence>
<evidence type="ECO:0000256" key="3">
    <source>
        <dbReference type="ARBA" id="ARBA00022679"/>
    </source>
</evidence>
<dbReference type="GO" id="GO:0002949">
    <property type="term" value="P:tRNA threonylcarbamoyladenosine modification"/>
    <property type="evidence" value="ECO:0007669"/>
    <property type="project" value="UniProtKB-UniRule"/>
</dbReference>
<comment type="caution">
    <text evidence="11">The sequence shown here is derived from an EMBL/GenBank/DDBJ whole genome shotgun (WGS) entry which is preliminary data.</text>
</comment>
<dbReference type="GO" id="GO:0003725">
    <property type="term" value="F:double-stranded RNA binding"/>
    <property type="evidence" value="ECO:0007669"/>
    <property type="project" value="InterPro"/>
</dbReference>
<evidence type="ECO:0000256" key="2">
    <source>
        <dbReference type="ARBA" id="ARBA00022490"/>
    </source>
</evidence>
<reference evidence="12" key="1">
    <citation type="journal article" date="2019" name="Int. J. Syst. Evol. Microbiol.">
        <title>The Global Catalogue of Microorganisms (GCM) 10K type strain sequencing project: providing services to taxonomists for standard genome sequencing and annotation.</title>
        <authorList>
            <consortium name="The Broad Institute Genomics Platform"/>
            <consortium name="The Broad Institute Genome Sequencing Center for Infectious Disease"/>
            <person name="Wu L."/>
            <person name="Ma J."/>
        </authorList>
    </citation>
    <scope>NUCLEOTIDE SEQUENCE [LARGE SCALE GENOMIC DNA]</scope>
    <source>
        <strain evidence="12">JCM 19134</strain>
    </source>
</reference>
<dbReference type="EMBL" id="BAABLX010000075">
    <property type="protein sequence ID" value="GAA4957845.1"/>
    <property type="molecule type" value="Genomic_DNA"/>
</dbReference>
<dbReference type="EC" id="2.7.7.87" evidence="9"/>
<dbReference type="AlphaFoldDB" id="A0AAV3U8M3"/>
<name>A0AAV3U8M3_9ALTE</name>
<dbReference type="InterPro" id="IPR017945">
    <property type="entry name" value="DHBP_synth_RibB-like_a/b_dom"/>
</dbReference>
<comment type="function">
    <text evidence="9">Required for the formation of a threonylcarbamoyl group on adenosine at position 37 (t(6)A37) in tRNAs that read codons beginning with adenine. Catalyzes the conversion of L-threonine, HCO(3)(-)/CO(2) and ATP to give threonylcarbamoyl-AMP (TC-AMP) as the acyladenylate intermediate, with the release of diphosphate.</text>
</comment>
<keyword evidence="12" id="KW-1185">Reference proteome</keyword>
<proteinExistence type="inferred from homology"/>
<dbReference type="Gene3D" id="3.90.870.10">
    <property type="entry name" value="DHBP synthase"/>
    <property type="match status" value="1"/>
</dbReference>
<dbReference type="GO" id="GO:0005737">
    <property type="term" value="C:cytoplasm"/>
    <property type="evidence" value="ECO:0007669"/>
    <property type="project" value="UniProtKB-SubCell"/>
</dbReference>
<keyword evidence="6 9" id="KW-0547">Nucleotide-binding</keyword>
<organism evidence="11 12">
    <name type="scientific">Halioxenophilus aromaticivorans</name>
    <dbReference type="NCBI Taxonomy" id="1306992"/>
    <lineage>
        <taxon>Bacteria</taxon>
        <taxon>Pseudomonadati</taxon>
        <taxon>Pseudomonadota</taxon>
        <taxon>Gammaproteobacteria</taxon>
        <taxon>Alteromonadales</taxon>
        <taxon>Alteromonadaceae</taxon>
        <taxon>Halioxenophilus</taxon>
    </lineage>
</organism>
<dbReference type="GO" id="GO:0005524">
    <property type="term" value="F:ATP binding"/>
    <property type="evidence" value="ECO:0007669"/>
    <property type="project" value="UniProtKB-UniRule"/>
</dbReference>
<sequence>MQHYQHNIKLHNACRALKRGEVIAYPTEAVWGLGCDPYDEIALWEILRLKQRPYDKGVILVAATMEQLHPFLLGLSEEQLDTLSNSWPGPNTWIIPHNGHCPQWIRGSHNSLAVRVSAHPVVQALCEQFGGPIVSTSANPAGLPPARDQLQARRYFRHQPLTYAPGNVGKERQPTQICHLLTGQVLRSA</sequence>
<evidence type="ECO:0000256" key="8">
    <source>
        <dbReference type="ARBA" id="ARBA00048366"/>
    </source>
</evidence>
<dbReference type="GO" id="GO:0000049">
    <property type="term" value="F:tRNA binding"/>
    <property type="evidence" value="ECO:0007669"/>
    <property type="project" value="TreeGrafter"/>
</dbReference>
<dbReference type="RefSeq" id="WP_345427183.1">
    <property type="nucleotide sequence ID" value="NZ_AP031496.1"/>
</dbReference>
<evidence type="ECO:0000256" key="4">
    <source>
        <dbReference type="ARBA" id="ARBA00022694"/>
    </source>
</evidence>
<accession>A0AAV3U8M3</accession>
<keyword evidence="5 9" id="KW-0548">Nucleotidyltransferase</keyword>
<dbReference type="HAMAP" id="MF_01852">
    <property type="entry name" value="TsaC"/>
    <property type="match status" value="1"/>
</dbReference>
<evidence type="ECO:0000256" key="9">
    <source>
        <dbReference type="HAMAP-Rule" id="MF_01852"/>
    </source>
</evidence>
<evidence type="ECO:0000313" key="11">
    <source>
        <dbReference type="EMBL" id="GAA4957845.1"/>
    </source>
</evidence>
<evidence type="ECO:0000256" key="7">
    <source>
        <dbReference type="ARBA" id="ARBA00022840"/>
    </source>
</evidence>
<keyword evidence="4 9" id="KW-0819">tRNA processing</keyword>
<dbReference type="PROSITE" id="PS51163">
    <property type="entry name" value="YRDC"/>
    <property type="match status" value="1"/>
</dbReference>
<keyword evidence="7 9" id="KW-0067">ATP-binding</keyword>
<evidence type="ECO:0000256" key="1">
    <source>
        <dbReference type="ARBA" id="ARBA00004496"/>
    </source>
</evidence>
<dbReference type="InterPro" id="IPR050156">
    <property type="entry name" value="TC-AMP_synthase_SUA5"/>
</dbReference>
<dbReference type="PANTHER" id="PTHR17490:SF18">
    <property type="entry name" value="THREONYLCARBAMOYL-AMP SYNTHASE"/>
    <property type="match status" value="1"/>
</dbReference>
<dbReference type="Pfam" id="PF01300">
    <property type="entry name" value="Sua5_yciO_yrdC"/>
    <property type="match status" value="1"/>
</dbReference>
<keyword evidence="3 9" id="KW-0808">Transferase</keyword>
<comment type="catalytic activity">
    <reaction evidence="8 9">
        <text>L-threonine + hydrogencarbonate + ATP = L-threonylcarbamoyladenylate + diphosphate + H2O</text>
        <dbReference type="Rhea" id="RHEA:36407"/>
        <dbReference type="ChEBI" id="CHEBI:15377"/>
        <dbReference type="ChEBI" id="CHEBI:17544"/>
        <dbReference type="ChEBI" id="CHEBI:30616"/>
        <dbReference type="ChEBI" id="CHEBI:33019"/>
        <dbReference type="ChEBI" id="CHEBI:57926"/>
        <dbReference type="ChEBI" id="CHEBI:73682"/>
        <dbReference type="EC" id="2.7.7.87"/>
    </reaction>
</comment>
<feature type="domain" description="YrdC-like" evidence="10">
    <location>
        <begin position="7"/>
        <end position="189"/>
    </location>
</feature>
<dbReference type="GO" id="GO:0006450">
    <property type="term" value="P:regulation of translational fidelity"/>
    <property type="evidence" value="ECO:0007669"/>
    <property type="project" value="TreeGrafter"/>
</dbReference>
<gene>
    <name evidence="9" type="primary">tsaC</name>
    <name evidence="11" type="ORF">GCM10025791_43000</name>
</gene>
<evidence type="ECO:0000256" key="6">
    <source>
        <dbReference type="ARBA" id="ARBA00022741"/>
    </source>
</evidence>
<evidence type="ECO:0000313" key="12">
    <source>
        <dbReference type="Proteomes" id="UP001409585"/>
    </source>
</evidence>
<dbReference type="FunFam" id="3.90.870.10:FF:000004">
    <property type="entry name" value="Threonylcarbamoyl-AMP synthase"/>
    <property type="match status" value="1"/>
</dbReference>
<keyword evidence="2 9" id="KW-0963">Cytoplasm</keyword>
<dbReference type="PANTHER" id="PTHR17490">
    <property type="entry name" value="SUA5"/>
    <property type="match status" value="1"/>
</dbReference>
<dbReference type="SUPFAM" id="SSF55821">
    <property type="entry name" value="YrdC/RibB"/>
    <property type="match status" value="1"/>
</dbReference>
<comment type="similarity">
    <text evidence="9">Belongs to the SUA5 family. TsaC subfamily.</text>
</comment>
<dbReference type="InterPro" id="IPR006070">
    <property type="entry name" value="Sua5-like_dom"/>
</dbReference>
<comment type="subcellular location">
    <subcellularLocation>
        <location evidence="1 9">Cytoplasm</location>
    </subcellularLocation>
</comment>
<dbReference type="InterPro" id="IPR023535">
    <property type="entry name" value="TC-AMP_synthase"/>
</dbReference>